<proteinExistence type="inferred from homology"/>
<dbReference type="STRING" id="1142394.PSMK_26050"/>
<feature type="domain" description="Ketoreductase" evidence="2">
    <location>
        <begin position="9"/>
        <end position="194"/>
    </location>
</feature>
<keyword evidence="4" id="KW-1185">Reference proteome</keyword>
<dbReference type="InterPro" id="IPR036291">
    <property type="entry name" value="NAD(P)-bd_dom_sf"/>
</dbReference>
<dbReference type="AlphaFoldDB" id="I0IHM6"/>
<sequence>MTDAASPRKSVLVTGAGSGIGRDTAMLLAESGYAVALAGRTLEKLEAAAALVREEVRPEAEVLPIVADVTDRAAVDAAVQQTVAAFGRLDAVVNAAGQAPLAAIERIQDAELDACVDVNLKALVYLARAAWPAFRANGREDAGVLVGISAMAIHTPHQKFSFYAAAKAGVEAFVANAATEGQRLGIRTYAVAPGAVETALLRGNFSERAIPPEKALDPISVAGVIHDLVTGEREEASGSTIKLPSP</sequence>
<dbReference type="Gene3D" id="3.40.50.720">
    <property type="entry name" value="NAD(P)-binding Rossmann-like Domain"/>
    <property type="match status" value="1"/>
</dbReference>
<dbReference type="eggNOG" id="COG4221">
    <property type="taxonomic scope" value="Bacteria"/>
</dbReference>
<protein>
    <submittedName>
        <fullName evidence="3">Putative oxidoreductase</fullName>
    </submittedName>
</protein>
<reference evidence="3 4" key="1">
    <citation type="submission" date="2012-02" db="EMBL/GenBank/DDBJ databases">
        <title>Complete genome sequence of Phycisphaera mikurensis NBRC 102666.</title>
        <authorList>
            <person name="Ankai A."/>
            <person name="Hosoyama A."/>
            <person name="Terui Y."/>
            <person name="Sekine M."/>
            <person name="Fukai R."/>
            <person name="Kato Y."/>
            <person name="Nakamura S."/>
            <person name="Yamada-Narita S."/>
            <person name="Kawakoshi A."/>
            <person name="Fukunaga Y."/>
            <person name="Yamazaki S."/>
            <person name="Fujita N."/>
        </authorList>
    </citation>
    <scope>NUCLEOTIDE SEQUENCE [LARGE SCALE GENOMIC DNA]</scope>
    <source>
        <strain evidence="4">NBRC 102666 / KCTC 22515 / FYK2301M01</strain>
    </source>
</reference>
<evidence type="ECO:0000256" key="1">
    <source>
        <dbReference type="RuleBase" id="RU000363"/>
    </source>
</evidence>
<dbReference type="PANTHER" id="PTHR43975">
    <property type="entry name" value="ZGC:101858"/>
    <property type="match status" value="1"/>
</dbReference>
<dbReference type="HOGENOM" id="CLU_010194_2_10_0"/>
<dbReference type="CDD" id="cd05233">
    <property type="entry name" value="SDR_c"/>
    <property type="match status" value="1"/>
</dbReference>
<dbReference type="InterPro" id="IPR057326">
    <property type="entry name" value="KR_dom"/>
</dbReference>
<dbReference type="PANTHER" id="PTHR43975:SF2">
    <property type="entry name" value="EG:BACR7A4.14 PROTEIN-RELATED"/>
    <property type="match status" value="1"/>
</dbReference>
<name>I0IHM6_PHYMF</name>
<dbReference type="KEGG" id="phm:PSMK_26050"/>
<dbReference type="Proteomes" id="UP000007881">
    <property type="component" value="Chromosome"/>
</dbReference>
<dbReference type="InterPro" id="IPR020904">
    <property type="entry name" value="Sc_DH/Rdtase_CS"/>
</dbReference>
<evidence type="ECO:0000313" key="4">
    <source>
        <dbReference type="Proteomes" id="UP000007881"/>
    </source>
</evidence>
<evidence type="ECO:0000313" key="3">
    <source>
        <dbReference type="EMBL" id="BAM04764.1"/>
    </source>
</evidence>
<dbReference type="InterPro" id="IPR002347">
    <property type="entry name" value="SDR_fam"/>
</dbReference>
<accession>I0IHM6</accession>
<dbReference type="RefSeq" id="WP_014437977.1">
    <property type="nucleotide sequence ID" value="NC_017080.1"/>
</dbReference>
<dbReference type="Pfam" id="PF00106">
    <property type="entry name" value="adh_short"/>
    <property type="match status" value="1"/>
</dbReference>
<dbReference type="PRINTS" id="PR00081">
    <property type="entry name" value="GDHRDH"/>
</dbReference>
<comment type="similarity">
    <text evidence="1">Belongs to the short-chain dehydrogenases/reductases (SDR) family.</text>
</comment>
<dbReference type="PRINTS" id="PR00080">
    <property type="entry name" value="SDRFAMILY"/>
</dbReference>
<dbReference type="EMBL" id="AP012338">
    <property type="protein sequence ID" value="BAM04764.1"/>
    <property type="molecule type" value="Genomic_DNA"/>
</dbReference>
<dbReference type="SUPFAM" id="SSF51735">
    <property type="entry name" value="NAD(P)-binding Rossmann-fold domains"/>
    <property type="match status" value="1"/>
</dbReference>
<gene>
    <name evidence="3" type="ordered locus">PSMK_26050</name>
</gene>
<dbReference type="PROSITE" id="PS00061">
    <property type="entry name" value="ADH_SHORT"/>
    <property type="match status" value="1"/>
</dbReference>
<evidence type="ECO:0000259" key="2">
    <source>
        <dbReference type="SMART" id="SM00822"/>
    </source>
</evidence>
<dbReference type="SMART" id="SM00822">
    <property type="entry name" value="PKS_KR"/>
    <property type="match status" value="1"/>
</dbReference>
<organism evidence="3 4">
    <name type="scientific">Phycisphaera mikurensis (strain NBRC 102666 / KCTC 22515 / FYK2301M01)</name>
    <dbReference type="NCBI Taxonomy" id="1142394"/>
    <lineage>
        <taxon>Bacteria</taxon>
        <taxon>Pseudomonadati</taxon>
        <taxon>Planctomycetota</taxon>
        <taxon>Phycisphaerae</taxon>
        <taxon>Phycisphaerales</taxon>
        <taxon>Phycisphaeraceae</taxon>
        <taxon>Phycisphaera</taxon>
    </lineage>
</organism>
<dbReference type="OrthoDB" id="272646at2"/>